<dbReference type="SUPFAM" id="SSF142913">
    <property type="entry name" value="YktB/PF0168-like"/>
    <property type="match status" value="1"/>
</dbReference>
<reference evidence="2 3" key="1">
    <citation type="submission" date="2019-01" db="EMBL/GenBank/DDBJ databases">
        <title>Draft genome sequence of Lactobacillus paraplantarum OSY-TC318, a Producer of the novel lantibiotic Paraplantaracin TC318.</title>
        <authorList>
            <person name="Hussein W.E."/>
            <person name="Huang E."/>
            <person name="Yousef A.E."/>
        </authorList>
    </citation>
    <scope>NUCLEOTIDE SEQUENCE [LARGE SCALE GENOMIC DNA]</scope>
    <source>
        <strain evidence="2 3">OSY-TC318</strain>
    </source>
</reference>
<evidence type="ECO:0000256" key="1">
    <source>
        <dbReference type="HAMAP-Rule" id="MF_01851"/>
    </source>
</evidence>
<evidence type="ECO:0000313" key="3">
    <source>
        <dbReference type="Proteomes" id="UP000292648"/>
    </source>
</evidence>
<sequence length="208" mass="23724">MFTNQDFEIFNDQTLAGRMRLIKTVIDPKFEQLAPTIITSLQTPGKPAFYAHVAKHLRRFKNPPVDTWVAFSQNKRSYKAWPHFELGLWPDRLFIYFDILDECKPAVQARMRLTDLAPLLTALPADYVISNNHGVPSTQPATPTHIMQAIKKFDQYKHSELVVGRAVLAGDPLFEDADMLNRLIITTFKQLLPIYQPVMAAVSAEREA</sequence>
<evidence type="ECO:0000313" key="2">
    <source>
        <dbReference type="EMBL" id="TBX41176.1"/>
    </source>
</evidence>
<dbReference type="Gene3D" id="3.30.930.20">
    <property type="entry name" value="Protein of unknown function DUF1054"/>
    <property type="match status" value="1"/>
</dbReference>
<comment type="caution">
    <text evidence="2">The sequence shown here is derived from an EMBL/GenBank/DDBJ whole genome shotgun (WGS) entry which is preliminary data.</text>
</comment>
<dbReference type="Proteomes" id="UP000292648">
    <property type="component" value="Unassembled WGS sequence"/>
</dbReference>
<dbReference type="EMBL" id="SEHH01000067">
    <property type="protein sequence ID" value="TBX41176.1"/>
    <property type="molecule type" value="Genomic_DNA"/>
</dbReference>
<dbReference type="PIRSF" id="PIRSF021332">
    <property type="entry name" value="DUF1054"/>
    <property type="match status" value="1"/>
</dbReference>
<dbReference type="InterPro" id="IPR009403">
    <property type="entry name" value="UPF0637"/>
</dbReference>
<dbReference type="RefSeq" id="WP_131510050.1">
    <property type="nucleotide sequence ID" value="NZ_CP118745.1"/>
</dbReference>
<gene>
    <name evidence="2" type="ORF">EUZ87_09865</name>
</gene>
<proteinExistence type="inferred from homology"/>
<name>A0A4Q9Y2C3_9LACO</name>
<dbReference type="AlphaFoldDB" id="A0A4Q9Y2C3"/>
<comment type="similarity">
    <text evidence="1">Belongs to the UPF0637 family.</text>
</comment>
<protein>
    <recommendedName>
        <fullName evidence="1">UPF0637 protein EUZ87_09865</fullName>
    </recommendedName>
</protein>
<accession>A0A4Q9Y2C3</accession>
<dbReference type="HAMAP" id="MF_01851">
    <property type="entry name" value="UPF0637"/>
    <property type="match status" value="1"/>
</dbReference>
<dbReference type="GeneID" id="79807811"/>
<dbReference type="InterPro" id="IPR053707">
    <property type="entry name" value="UPF0637_domain_sf"/>
</dbReference>
<dbReference type="Pfam" id="PF06335">
    <property type="entry name" value="DUF1054"/>
    <property type="match status" value="1"/>
</dbReference>
<organism evidence="2 3">
    <name type="scientific">Lactiplantibacillus paraplantarum</name>
    <dbReference type="NCBI Taxonomy" id="60520"/>
    <lineage>
        <taxon>Bacteria</taxon>
        <taxon>Bacillati</taxon>
        <taxon>Bacillota</taxon>
        <taxon>Bacilli</taxon>
        <taxon>Lactobacillales</taxon>
        <taxon>Lactobacillaceae</taxon>
        <taxon>Lactiplantibacillus</taxon>
    </lineage>
</organism>